<dbReference type="PROSITE" id="PS51257">
    <property type="entry name" value="PROKAR_LIPOPROTEIN"/>
    <property type="match status" value="1"/>
</dbReference>
<feature type="transmembrane region" description="Helical" evidence="2">
    <location>
        <begin position="6"/>
        <end position="23"/>
    </location>
</feature>
<dbReference type="InterPro" id="IPR058625">
    <property type="entry name" value="MdtA-like_BSH"/>
</dbReference>
<proteinExistence type="inferred from homology"/>
<keyword evidence="5" id="KW-1185">Reference proteome</keyword>
<dbReference type="Gene3D" id="1.10.287.470">
    <property type="entry name" value="Helix hairpin bin"/>
    <property type="match status" value="2"/>
</dbReference>
<dbReference type="Proteomes" id="UP001205566">
    <property type="component" value="Unassembled WGS sequence"/>
</dbReference>
<dbReference type="Pfam" id="PF25917">
    <property type="entry name" value="BSH_RND"/>
    <property type="match status" value="1"/>
</dbReference>
<sequence>MLNKGIYFPLAIVLGIAIFTAGCRQESYFEGRVEMRELNIATKYPGRLARLNIEEGQKVRKGELLAEIHDPEAQARLVQADAMVKGASAQQSKANEGARPEEVESAHAAMEATLAQAKLARVTAGRMQRLFDQGVVPRQRLDEAIAAQSSTWSVYQASKANYQLVASGLRPQDKTTAAAVTREAEGGRQLVETALAEQQVVALADGEITAINFREGEIVAAGIPIATLAKTDTPWIAFNVREDLLNGLKVGDRLTASIPALGERGESIALRVYQISVLGDFATWTSTRALGSFDLRTFEVRARPLSGIAGLRSGMTVLVPESELRSQP</sequence>
<dbReference type="PANTHER" id="PTHR30438">
    <property type="entry name" value="36 KDA ANTIGEN-RELATED"/>
    <property type="match status" value="1"/>
</dbReference>
<dbReference type="EMBL" id="JACASI010000013">
    <property type="protein sequence ID" value="MCQ3828736.1"/>
    <property type="molecule type" value="Genomic_DNA"/>
</dbReference>
<evidence type="ECO:0000256" key="1">
    <source>
        <dbReference type="ARBA" id="ARBA00009477"/>
    </source>
</evidence>
<evidence type="ECO:0000259" key="3">
    <source>
        <dbReference type="Pfam" id="PF25917"/>
    </source>
</evidence>
<dbReference type="PANTHER" id="PTHR30438:SF1">
    <property type="entry name" value="36 KDA ANTIGEN"/>
    <property type="match status" value="1"/>
</dbReference>
<dbReference type="RefSeq" id="WP_255873551.1">
    <property type="nucleotide sequence ID" value="NZ_JACASI010000013.1"/>
</dbReference>
<dbReference type="Gene3D" id="2.40.30.170">
    <property type="match status" value="1"/>
</dbReference>
<protein>
    <submittedName>
        <fullName evidence="4">Biotin/lipoyl-binding protein</fullName>
    </submittedName>
</protein>
<evidence type="ECO:0000256" key="2">
    <source>
        <dbReference type="SAM" id="Phobius"/>
    </source>
</evidence>
<dbReference type="Gene3D" id="2.40.50.100">
    <property type="match status" value="1"/>
</dbReference>
<keyword evidence="2" id="KW-0472">Membrane</keyword>
<gene>
    <name evidence="4" type="ORF">HXX02_04715</name>
</gene>
<keyword evidence="2" id="KW-1133">Transmembrane helix</keyword>
<organism evidence="4 5">
    <name type="scientific">Microbulbifer elongatus</name>
    <dbReference type="NCBI Taxonomy" id="86173"/>
    <lineage>
        <taxon>Bacteria</taxon>
        <taxon>Pseudomonadati</taxon>
        <taxon>Pseudomonadota</taxon>
        <taxon>Gammaproteobacteria</taxon>
        <taxon>Cellvibrionales</taxon>
        <taxon>Microbulbiferaceae</taxon>
        <taxon>Microbulbifer</taxon>
    </lineage>
</organism>
<keyword evidence="2" id="KW-0812">Transmembrane</keyword>
<evidence type="ECO:0000313" key="5">
    <source>
        <dbReference type="Proteomes" id="UP001205566"/>
    </source>
</evidence>
<dbReference type="SUPFAM" id="SSF111369">
    <property type="entry name" value="HlyD-like secretion proteins"/>
    <property type="match status" value="2"/>
</dbReference>
<evidence type="ECO:0000313" key="4">
    <source>
        <dbReference type="EMBL" id="MCQ3828736.1"/>
    </source>
</evidence>
<feature type="domain" description="Multidrug resistance protein MdtA-like barrel-sandwich hybrid" evidence="3">
    <location>
        <begin position="39"/>
        <end position="223"/>
    </location>
</feature>
<name>A0ABT1P124_9GAMM</name>
<reference evidence="4" key="1">
    <citation type="thesis" date="2020" institute="Technische Universitat Dresden" country="Dresden, Germany">
        <title>The Agarolytic System of Microbulbifer elongatus PORT2, Isolated from Batu Karas, Pangandaran West Java Indonesia.</title>
        <authorList>
            <person name="Anggraeni S.R."/>
        </authorList>
    </citation>
    <scope>NUCLEOTIDE SEQUENCE</scope>
    <source>
        <strain evidence="4">PORT2</strain>
    </source>
</reference>
<accession>A0ABT1P124</accession>
<comment type="similarity">
    <text evidence="1">Belongs to the membrane fusion protein (MFP) (TC 8.A.1) family.</text>
</comment>
<comment type="caution">
    <text evidence="4">The sequence shown here is derived from an EMBL/GenBank/DDBJ whole genome shotgun (WGS) entry which is preliminary data.</text>
</comment>